<name>A0A658QWX2_9BURK</name>
<feature type="domain" description="VWFA" evidence="1">
    <location>
        <begin position="32"/>
        <end position="136"/>
    </location>
</feature>
<sequence>MATLRAKRAAPFNAQHVRFRRTDADASALHCFLLDCSGSMLGGARLARAKGMLIALFDRAYRERAEVALVCFGGGHAEVRRQPGAAHWFNERWIAPIGGGGGTPLTLGISSAATVLVRVSRRRPHQRRWLWVLTDGRVNDRPVAPAGADRIIVVDFEDGPLRVGGAEVLAASWQAHYVPADALLQYQRGV</sequence>
<dbReference type="SUPFAM" id="SSF53300">
    <property type="entry name" value="vWA-like"/>
    <property type="match status" value="1"/>
</dbReference>
<accession>A0A658QWX2</accession>
<gene>
    <name evidence="2" type="ORF">AWB72_02407</name>
</gene>
<comment type="caution">
    <text evidence="2">The sequence shown here is derived from an EMBL/GenBank/DDBJ whole genome shotgun (WGS) entry which is preliminary data.</text>
</comment>
<protein>
    <submittedName>
        <fullName evidence="2">Mg-chelatase subunit ChlD-like protein</fullName>
    </submittedName>
</protein>
<dbReference type="AlphaFoldDB" id="A0A658QWX2"/>
<dbReference type="InterPro" id="IPR002035">
    <property type="entry name" value="VWF_A"/>
</dbReference>
<evidence type="ECO:0000259" key="1">
    <source>
        <dbReference type="Pfam" id="PF13519"/>
    </source>
</evidence>
<keyword evidence="3" id="KW-1185">Reference proteome</keyword>
<dbReference type="Proteomes" id="UP000198263">
    <property type="component" value="Unassembled WGS sequence"/>
</dbReference>
<dbReference type="RefSeq" id="WP_052449939.1">
    <property type="nucleotide sequence ID" value="NZ_FCNV02000003.1"/>
</dbReference>
<dbReference type="EMBL" id="FCNV02000003">
    <property type="protein sequence ID" value="SAL29166.1"/>
    <property type="molecule type" value="Genomic_DNA"/>
</dbReference>
<dbReference type="PANTHER" id="PTHR35023">
    <property type="entry name" value="CHELATASE-RELATED"/>
    <property type="match status" value="1"/>
</dbReference>
<dbReference type="Gene3D" id="3.40.50.410">
    <property type="entry name" value="von Willebrand factor, type A domain"/>
    <property type="match status" value="1"/>
</dbReference>
<dbReference type="OrthoDB" id="5793213at2"/>
<dbReference type="PANTHER" id="PTHR35023:SF1">
    <property type="entry name" value="MG-PROTOPORPHYRIN IX CHELATASE"/>
    <property type="match status" value="1"/>
</dbReference>
<evidence type="ECO:0000313" key="2">
    <source>
        <dbReference type="EMBL" id="SAL29166.1"/>
    </source>
</evidence>
<organism evidence="2 3">
    <name type="scientific">Caballeronia concitans</name>
    <dbReference type="NCBI Taxonomy" id="1777133"/>
    <lineage>
        <taxon>Bacteria</taxon>
        <taxon>Pseudomonadati</taxon>
        <taxon>Pseudomonadota</taxon>
        <taxon>Betaproteobacteria</taxon>
        <taxon>Burkholderiales</taxon>
        <taxon>Burkholderiaceae</taxon>
        <taxon>Caballeronia</taxon>
    </lineage>
</organism>
<reference evidence="2 3" key="1">
    <citation type="submission" date="2016-01" db="EMBL/GenBank/DDBJ databases">
        <authorList>
            <person name="Peeters C."/>
        </authorList>
    </citation>
    <scope>NUCLEOTIDE SEQUENCE [LARGE SCALE GENOMIC DNA]</scope>
    <source>
        <strain evidence="2">LMG 29315</strain>
    </source>
</reference>
<dbReference type="InterPro" id="IPR052989">
    <property type="entry name" value="Mg-chelatase_DI-like"/>
</dbReference>
<dbReference type="InterPro" id="IPR036465">
    <property type="entry name" value="vWFA_dom_sf"/>
</dbReference>
<dbReference type="Pfam" id="PF13519">
    <property type="entry name" value="VWA_2"/>
    <property type="match status" value="1"/>
</dbReference>
<evidence type="ECO:0000313" key="3">
    <source>
        <dbReference type="Proteomes" id="UP000198263"/>
    </source>
</evidence>
<proteinExistence type="predicted"/>